<dbReference type="Proteomes" id="UP000094444">
    <property type="component" value="Unassembled WGS sequence"/>
</dbReference>
<evidence type="ECO:0000259" key="1">
    <source>
        <dbReference type="Pfam" id="PF06985"/>
    </source>
</evidence>
<proteinExistence type="predicted"/>
<dbReference type="InParanoid" id="A0A2P5I3D1"/>
<feature type="domain" description="Heterokaryon incompatibility" evidence="1">
    <location>
        <begin position="2"/>
        <end position="75"/>
    </location>
</feature>
<accession>A0A2P5I3D1</accession>
<comment type="caution">
    <text evidence="2">The sequence shown here is derived from an EMBL/GenBank/DDBJ whole genome shotgun (WGS) entry which is preliminary data.</text>
</comment>
<dbReference type="AlphaFoldDB" id="A0A2P5I3D1"/>
<reference evidence="2" key="1">
    <citation type="submission" date="2017-09" db="EMBL/GenBank/DDBJ databases">
        <title>Polyketide synthases of a Diaporthe helianthi virulent isolate.</title>
        <authorList>
            <person name="Baroncelli R."/>
        </authorList>
    </citation>
    <scope>NUCLEOTIDE SEQUENCE [LARGE SCALE GENOMIC DNA]</scope>
    <source>
        <strain evidence="2">7/96</strain>
    </source>
</reference>
<protein>
    <recommendedName>
        <fullName evidence="1">Heterokaryon incompatibility domain-containing protein</fullName>
    </recommendedName>
</protein>
<gene>
    <name evidence="2" type="ORF">DHEL01_v204596</name>
</gene>
<dbReference type="InterPro" id="IPR010730">
    <property type="entry name" value="HET"/>
</dbReference>
<name>A0A2P5I3D1_DIAHE</name>
<organism evidence="2 3">
    <name type="scientific">Diaporthe helianthi</name>
    <dbReference type="NCBI Taxonomy" id="158607"/>
    <lineage>
        <taxon>Eukaryota</taxon>
        <taxon>Fungi</taxon>
        <taxon>Dikarya</taxon>
        <taxon>Ascomycota</taxon>
        <taxon>Pezizomycotina</taxon>
        <taxon>Sordariomycetes</taxon>
        <taxon>Sordariomycetidae</taxon>
        <taxon>Diaporthales</taxon>
        <taxon>Diaporthaceae</taxon>
        <taxon>Diaporthe</taxon>
    </lineage>
</organism>
<evidence type="ECO:0000313" key="3">
    <source>
        <dbReference type="Proteomes" id="UP000094444"/>
    </source>
</evidence>
<dbReference type="PANTHER" id="PTHR24148:SF64">
    <property type="entry name" value="HETEROKARYON INCOMPATIBILITY DOMAIN-CONTAINING PROTEIN"/>
    <property type="match status" value="1"/>
</dbReference>
<sequence>MSIGANLHSALPVLRPRDVASIRVIWVDSICIYQADVRERNHQVHMMKHINSKAASVVVWLWLDNAASQAAMDLTLRCHKKLVVRHLCTMIRKDYGLLF</sequence>
<evidence type="ECO:0000313" key="2">
    <source>
        <dbReference type="EMBL" id="POS77019.1"/>
    </source>
</evidence>
<dbReference type="Pfam" id="PF06985">
    <property type="entry name" value="HET"/>
    <property type="match status" value="1"/>
</dbReference>
<dbReference type="OrthoDB" id="5571888at2759"/>
<dbReference type="EMBL" id="MAVT02000309">
    <property type="protein sequence ID" value="POS77019.1"/>
    <property type="molecule type" value="Genomic_DNA"/>
</dbReference>
<dbReference type="PANTHER" id="PTHR24148">
    <property type="entry name" value="ANKYRIN REPEAT DOMAIN-CONTAINING PROTEIN 39 HOMOLOG-RELATED"/>
    <property type="match status" value="1"/>
</dbReference>
<dbReference type="InterPro" id="IPR052895">
    <property type="entry name" value="HetReg/Transcr_Mod"/>
</dbReference>
<keyword evidence="3" id="KW-1185">Reference proteome</keyword>